<organism evidence="19 20">
    <name type="scientific">Phenylobacterium glaciei</name>
    <dbReference type="NCBI Taxonomy" id="2803784"/>
    <lineage>
        <taxon>Bacteria</taxon>
        <taxon>Pseudomonadati</taxon>
        <taxon>Pseudomonadota</taxon>
        <taxon>Alphaproteobacteria</taxon>
        <taxon>Caulobacterales</taxon>
        <taxon>Caulobacteraceae</taxon>
        <taxon>Phenylobacterium</taxon>
    </lineage>
</organism>
<evidence type="ECO:0000256" key="12">
    <source>
        <dbReference type="ARBA" id="ARBA00023244"/>
    </source>
</evidence>
<dbReference type="GO" id="GO:0051989">
    <property type="term" value="F:coproporphyrinogen dehydrogenase activity"/>
    <property type="evidence" value="ECO:0007669"/>
    <property type="project" value="UniProtKB-EC"/>
</dbReference>
<evidence type="ECO:0000256" key="6">
    <source>
        <dbReference type="ARBA" id="ARBA00022490"/>
    </source>
</evidence>
<feature type="domain" description="Radical SAM core" evidence="18">
    <location>
        <begin position="66"/>
        <end position="300"/>
    </location>
</feature>
<evidence type="ECO:0000313" key="20">
    <source>
        <dbReference type="Proteomes" id="UP000622580"/>
    </source>
</evidence>
<feature type="binding site" evidence="16">
    <location>
        <position position="263"/>
    </location>
    <ligand>
        <name>S-adenosyl-L-methionine</name>
        <dbReference type="ChEBI" id="CHEBI:59789"/>
        <label>2</label>
    </ligand>
</feature>
<dbReference type="Pfam" id="PF06969">
    <property type="entry name" value="HemN_C"/>
    <property type="match status" value="1"/>
</dbReference>
<dbReference type="InterPro" id="IPR058240">
    <property type="entry name" value="rSAM_sf"/>
</dbReference>
<feature type="binding site" evidence="17">
    <location>
        <position position="88"/>
    </location>
    <ligand>
        <name>[4Fe-4S] cluster</name>
        <dbReference type="ChEBI" id="CHEBI:49883"/>
        <note>4Fe-4S-S-AdoMet</note>
    </ligand>
</feature>
<evidence type="ECO:0000256" key="14">
    <source>
        <dbReference type="ARBA" id="ARBA00048321"/>
    </source>
</evidence>
<feature type="binding site" evidence="16">
    <location>
        <position position="165"/>
    </location>
    <ligand>
        <name>S-adenosyl-L-methionine</name>
        <dbReference type="ChEBI" id="CHEBI:59789"/>
        <label>1</label>
    </ligand>
</feature>
<feature type="binding site" evidence="16">
    <location>
        <position position="229"/>
    </location>
    <ligand>
        <name>S-adenosyl-L-methionine</name>
        <dbReference type="ChEBI" id="CHEBI:59789"/>
        <label>2</label>
    </ligand>
</feature>
<dbReference type="AlphaFoldDB" id="A0A941HX82"/>
<dbReference type="GO" id="GO:0006782">
    <property type="term" value="P:protoporphyrinogen IX biosynthetic process"/>
    <property type="evidence" value="ECO:0007669"/>
    <property type="project" value="TreeGrafter"/>
</dbReference>
<keyword evidence="10 15" id="KW-0408">Iron</keyword>
<evidence type="ECO:0000256" key="11">
    <source>
        <dbReference type="ARBA" id="ARBA00023014"/>
    </source>
</evidence>
<dbReference type="PANTHER" id="PTHR13932">
    <property type="entry name" value="COPROPORPHYRINIGEN III OXIDASE"/>
    <property type="match status" value="1"/>
</dbReference>
<gene>
    <name evidence="19" type="primary">hemN</name>
    <name evidence="19" type="ORF">JKL49_14635</name>
</gene>
<name>A0A941HX82_9CAUL</name>
<protein>
    <recommendedName>
        <fullName evidence="15">Coproporphyrinogen-III oxidase</fullName>
        <ecNumber evidence="15">1.3.98.3</ecNumber>
    </recommendedName>
</protein>
<dbReference type="GO" id="GO:0005737">
    <property type="term" value="C:cytoplasm"/>
    <property type="evidence" value="ECO:0007669"/>
    <property type="project" value="UniProtKB-SubCell"/>
</dbReference>
<dbReference type="SFLD" id="SFLDS00029">
    <property type="entry name" value="Radical_SAM"/>
    <property type="match status" value="1"/>
</dbReference>
<evidence type="ECO:0000256" key="16">
    <source>
        <dbReference type="PIRSR" id="PIRSR000167-1"/>
    </source>
</evidence>
<dbReference type="InterPro" id="IPR007197">
    <property type="entry name" value="rSAM"/>
</dbReference>
<evidence type="ECO:0000256" key="3">
    <source>
        <dbReference type="ARBA" id="ARBA00005493"/>
    </source>
</evidence>
<dbReference type="Gene3D" id="1.10.10.920">
    <property type="match status" value="1"/>
</dbReference>
<evidence type="ECO:0000256" key="9">
    <source>
        <dbReference type="ARBA" id="ARBA00023002"/>
    </source>
</evidence>
<proteinExistence type="inferred from homology"/>
<feature type="binding site" evidence="17">
    <location>
        <position position="81"/>
    </location>
    <ligand>
        <name>[4Fe-4S] cluster</name>
        <dbReference type="ChEBI" id="CHEBI:49883"/>
        <note>4Fe-4S-S-AdoMet</note>
    </ligand>
</feature>
<reference evidence="19" key="1">
    <citation type="submission" date="2021-04" db="EMBL/GenBank/DDBJ databases">
        <title>Draft genome assembly of strain Phenylobacterium sp. 20VBR1 using MiniION and Illumina platforms.</title>
        <authorList>
            <person name="Thomas F.A."/>
            <person name="Krishnan K.P."/>
            <person name="Sinha R.K."/>
        </authorList>
    </citation>
    <scope>NUCLEOTIDE SEQUENCE</scope>
    <source>
        <strain evidence="19">20VBR1</strain>
    </source>
</reference>
<dbReference type="SMART" id="SM00729">
    <property type="entry name" value="Elp3"/>
    <property type="match status" value="1"/>
</dbReference>
<dbReference type="InterPro" id="IPR006638">
    <property type="entry name" value="Elp3/MiaA/NifB-like_rSAM"/>
</dbReference>
<dbReference type="GO" id="GO:0046872">
    <property type="term" value="F:metal ion binding"/>
    <property type="evidence" value="ECO:0007669"/>
    <property type="project" value="UniProtKB-KW"/>
</dbReference>
<evidence type="ECO:0000256" key="8">
    <source>
        <dbReference type="ARBA" id="ARBA00022723"/>
    </source>
</evidence>
<dbReference type="SFLD" id="SFLDG01065">
    <property type="entry name" value="anaerobic_coproporphyrinogen-I"/>
    <property type="match status" value="1"/>
</dbReference>
<evidence type="ECO:0000256" key="4">
    <source>
        <dbReference type="ARBA" id="ARBA00011245"/>
    </source>
</evidence>
<feature type="binding site" evidence="16">
    <location>
        <position position="192"/>
    </location>
    <ligand>
        <name>S-adenosyl-L-methionine</name>
        <dbReference type="ChEBI" id="CHEBI:59789"/>
        <label>2</label>
    </ligand>
</feature>
<dbReference type="PANTHER" id="PTHR13932:SF6">
    <property type="entry name" value="OXYGEN-INDEPENDENT COPROPORPHYRINOGEN III OXIDASE"/>
    <property type="match status" value="1"/>
</dbReference>
<comment type="cofactor">
    <cofactor evidence="15 17">
        <name>[4Fe-4S] cluster</name>
        <dbReference type="ChEBI" id="CHEBI:49883"/>
    </cofactor>
    <text evidence="15 17">Binds 1 [4Fe-4S] cluster. The cluster is coordinated with 3 cysteines and an exchangeable S-adenosyl-L-methionine.</text>
</comment>
<dbReference type="InterPro" id="IPR004558">
    <property type="entry name" value="Coprogen_oxidase_HemN"/>
</dbReference>
<keyword evidence="20" id="KW-1185">Reference proteome</keyword>
<dbReference type="Pfam" id="PF04055">
    <property type="entry name" value="Radical_SAM"/>
    <property type="match status" value="1"/>
</dbReference>
<keyword evidence="7 15" id="KW-0949">S-adenosyl-L-methionine</keyword>
<comment type="subcellular location">
    <subcellularLocation>
        <location evidence="1 15">Cytoplasm</location>
    </subcellularLocation>
</comment>
<evidence type="ECO:0000256" key="15">
    <source>
        <dbReference type="PIRNR" id="PIRNR000167"/>
    </source>
</evidence>
<comment type="catalytic activity">
    <reaction evidence="14 15">
        <text>coproporphyrinogen III + 2 S-adenosyl-L-methionine = protoporphyrinogen IX + 2 5'-deoxyadenosine + 2 L-methionine + 2 CO2</text>
        <dbReference type="Rhea" id="RHEA:15425"/>
        <dbReference type="ChEBI" id="CHEBI:16526"/>
        <dbReference type="ChEBI" id="CHEBI:17319"/>
        <dbReference type="ChEBI" id="CHEBI:57307"/>
        <dbReference type="ChEBI" id="CHEBI:57309"/>
        <dbReference type="ChEBI" id="CHEBI:57844"/>
        <dbReference type="ChEBI" id="CHEBI:59789"/>
        <dbReference type="EC" id="1.3.98.3"/>
    </reaction>
</comment>
<dbReference type="Proteomes" id="UP000622580">
    <property type="component" value="Unassembled WGS sequence"/>
</dbReference>
<evidence type="ECO:0000256" key="2">
    <source>
        <dbReference type="ARBA" id="ARBA00004785"/>
    </source>
</evidence>
<evidence type="ECO:0000313" key="19">
    <source>
        <dbReference type="EMBL" id="MBR7620628.1"/>
    </source>
</evidence>
<evidence type="ECO:0000256" key="7">
    <source>
        <dbReference type="ARBA" id="ARBA00022691"/>
    </source>
</evidence>
<feature type="binding site" evidence="16">
    <location>
        <position position="204"/>
    </location>
    <ligand>
        <name>S-adenosyl-L-methionine</name>
        <dbReference type="ChEBI" id="CHEBI:59789"/>
        <label>2</label>
    </ligand>
</feature>
<evidence type="ECO:0000256" key="1">
    <source>
        <dbReference type="ARBA" id="ARBA00004496"/>
    </source>
</evidence>
<evidence type="ECO:0000259" key="18">
    <source>
        <dbReference type="PROSITE" id="PS51918"/>
    </source>
</evidence>
<keyword evidence="8 15" id="KW-0479">Metal-binding</keyword>
<keyword evidence="12 15" id="KW-0627">Porphyrin biosynthesis</keyword>
<keyword evidence="5 15" id="KW-0004">4Fe-4S</keyword>
<sequence length="474" mass="51377">MGGPLFGDRPVTSPSVLHAPKPVTLALNELIARYDGRAPRYTSYPTAVQFTPQVDAATYRGWLAALPPADPVSLYLHIPFCARLCWYCGCNTRAVNRHEPVSDYVQHLIAEAALLQDALPGRLPANAIHLGGGTPNMLAPGEMDAIFGALRRIFDIAPDAEVAAELDPAVLTRDWVRSATSHGLSRASLGVQNLSPEVQAAVNRQESFEEIAQCVAWLREFGVGSINLDLMYGLPHQTTVNTLATIDKIVTLRPERLALFGYAHVPWMKAHQQLLDEAALPGAAERLDQSEAAAERLVSEGYVRIGLDHFALPTDNLVTAQREGRLRRNFQGYTTDSAQTLLGLGASSIGSLPQGLVQNIAQELPWRNAVAAGDLPIARGVAVTGEDRFRAEIIERLMCDLAVDLAAVCGRHGRTMSDLTDELAALRAFADDGLVVRQGERLSVTDLGRLVVRSVCAVFDTYFAPEAGRHSRAL</sequence>
<dbReference type="NCBIfam" id="TIGR00538">
    <property type="entry name" value="hemN"/>
    <property type="match status" value="1"/>
</dbReference>
<dbReference type="PROSITE" id="PS51918">
    <property type="entry name" value="RADICAL_SAM"/>
    <property type="match status" value="1"/>
</dbReference>
<feature type="binding site" evidence="16">
    <location>
        <position position="75"/>
    </location>
    <ligand>
        <name>S-adenosyl-L-methionine</name>
        <dbReference type="ChEBI" id="CHEBI:59789"/>
        <label>1</label>
    </ligand>
</feature>
<dbReference type="CDD" id="cd01335">
    <property type="entry name" value="Radical_SAM"/>
    <property type="match status" value="1"/>
</dbReference>
<keyword evidence="11 15" id="KW-0411">Iron-sulfur</keyword>
<dbReference type="InterPro" id="IPR010723">
    <property type="entry name" value="HemN_C"/>
</dbReference>
<dbReference type="SUPFAM" id="SSF102114">
    <property type="entry name" value="Radical SAM enzymes"/>
    <property type="match status" value="1"/>
</dbReference>
<dbReference type="PIRSF" id="PIRSF000167">
    <property type="entry name" value="HemN"/>
    <property type="match status" value="1"/>
</dbReference>
<feature type="binding site" evidence="16">
    <location>
        <position position="349"/>
    </location>
    <ligand>
        <name>S-adenosyl-L-methionine</name>
        <dbReference type="ChEBI" id="CHEBI:59789"/>
        <label>1</label>
    </ligand>
</feature>
<comment type="function">
    <text evidence="13">Involved in the heme biosynthesis. Catalyzes the anaerobic oxidative decarboxylation of propionate groups of rings A and B of coproporphyrinogen III to yield the vinyl groups in protoporphyrinogen IX.</text>
</comment>
<keyword evidence="9 15" id="KW-0560">Oxidoreductase</keyword>
<feature type="binding site" evidence="16">
    <location>
        <begin position="87"/>
        <end position="89"/>
    </location>
    <ligand>
        <name>S-adenosyl-L-methionine</name>
        <dbReference type="ChEBI" id="CHEBI:59789"/>
        <label>2</label>
    </ligand>
</feature>
<evidence type="ECO:0000256" key="5">
    <source>
        <dbReference type="ARBA" id="ARBA00022485"/>
    </source>
</evidence>
<dbReference type="InterPro" id="IPR034505">
    <property type="entry name" value="Coproporphyrinogen-III_oxidase"/>
</dbReference>
<feature type="binding site" evidence="17">
    <location>
        <position position="85"/>
    </location>
    <ligand>
        <name>[4Fe-4S] cluster</name>
        <dbReference type="ChEBI" id="CHEBI:49883"/>
        <note>4Fe-4S-S-AdoMet</note>
    </ligand>
</feature>
<keyword evidence="6 15" id="KW-0963">Cytoplasm</keyword>
<dbReference type="GO" id="GO:0004109">
    <property type="term" value="F:coproporphyrinogen oxidase activity"/>
    <property type="evidence" value="ECO:0007669"/>
    <property type="project" value="InterPro"/>
</dbReference>
<evidence type="ECO:0000256" key="17">
    <source>
        <dbReference type="PIRSR" id="PIRSR000167-2"/>
    </source>
</evidence>
<dbReference type="GO" id="GO:0051539">
    <property type="term" value="F:4 iron, 4 sulfur cluster binding"/>
    <property type="evidence" value="ECO:0007669"/>
    <property type="project" value="UniProtKB-KW"/>
</dbReference>
<feature type="binding site" evidence="16">
    <location>
        <begin position="133"/>
        <end position="134"/>
    </location>
    <ligand>
        <name>S-adenosyl-L-methionine</name>
        <dbReference type="ChEBI" id="CHEBI:59789"/>
        <label>2</label>
    </ligand>
</feature>
<comment type="caution">
    <text evidence="19">The sequence shown here is derived from an EMBL/GenBank/DDBJ whole genome shotgun (WGS) entry which is preliminary data.</text>
</comment>
<dbReference type="InterPro" id="IPR023404">
    <property type="entry name" value="rSAM_horseshoe"/>
</dbReference>
<feature type="binding site" evidence="16">
    <location>
        <position position="132"/>
    </location>
    <ligand>
        <name>S-adenosyl-L-methionine</name>
        <dbReference type="ChEBI" id="CHEBI:59789"/>
        <label>1</label>
    </ligand>
</feature>
<evidence type="ECO:0000256" key="13">
    <source>
        <dbReference type="ARBA" id="ARBA00024295"/>
    </source>
</evidence>
<dbReference type="EC" id="1.3.98.3" evidence="15"/>
<evidence type="ECO:0000256" key="10">
    <source>
        <dbReference type="ARBA" id="ARBA00023004"/>
    </source>
</evidence>
<accession>A0A941HX82</accession>
<comment type="similarity">
    <text evidence="3 15">Belongs to the anaerobic coproporphyrinogen-III oxidase family.</text>
</comment>
<dbReference type="Gene3D" id="3.80.30.20">
    <property type="entry name" value="tm_1862 like domain"/>
    <property type="match status" value="1"/>
</dbReference>
<comment type="pathway">
    <text evidence="2 15">Porphyrin-containing compound metabolism; protoporphyrin-IX biosynthesis; protoporphyrinogen-IX from coproporphyrinogen-III (AdoMet route): step 1/1.</text>
</comment>
<comment type="subunit">
    <text evidence="4">Monomer.</text>
</comment>
<dbReference type="EMBL" id="JAGSGD010000001">
    <property type="protein sequence ID" value="MBR7620628.1"/>
    <property type="molecule type" value="Genomic_DNA"/>
</dbReference>